<dbReference type="Proteomes" id="UP000649617">
    <property type="component" value="Unassembled WGS sequence"/>
</dbReference>
<feature type="non-terminal residue" evidence="3">
    <location>
        <position position="172"/>
    </location>
</feature>
<keyword evidence="1" id="KW-1133">Transmembrane helix</keyword>
<keyword evidence="1" id="KW-0472">Membrane</keyword>
<dbReference type="GO" id="GO:0035091">
    <property type="term" value="F:phosphatidylinositol binding"/>
    <property type="evidence" value="ECO:0007669"/>
    <property type="project" value="InterPro"/>
</dbReference>
<accession>A0A812WBT2</accession>
<gene>
    <name evidence="3" type="ORF">SPIL2461_LOCUS18169</name>
</gene>
<comment type="caution">
    <text evidence="3">The sequence shown here is derived from an EMBL/GenBank/DDBJ whole genome shotgun (WGS) entry which is preliminary data.</text>
</comment>
<dbReference type="EMBL" id="CAJNIZ010043638">
    <property type="protein sequence ID" value="CAE7665018.1"/>
    <property type="molecule type" value="Genomic_DNA"/>
</dbReference>
<dbReference type="PROSITE" id="PS50195">
    <property type="entry name" value="PX"/>
    <property type="match status" value="1"/>
</dbReference>
<reference evidence="3" key="1">
    <citation type="submission" date="2021-02" db="EMBL/GenBank/DDBJ databases">
        <authorList>
            <person name="Dougan E. K."/>
            <person name="Rhodes N."/>
            <person name="Thang M."/>
            <person name="Chan C."/>
        </authorList>
    </citation>
    <scope>NUCLEOTIDE SEQUENCE</scope>
</reference>
<dbReference type="SUPFAM" id="SSF64268">
    <property type="entry name" value="PX domain"/>
    <property type="match status" value="1"/>
</dbReference>
<evidence type="ECO:0000259" key="2">
    <source>
        <dbReference type="PROSITE" id="PS50195"/>
    </source>
</evidence>
<dbReference type="AlphaFoldDB" id="A0A812WBT2"/>
<dbReference type="InterPro" id="IPR001683">
    <property type="entry name" value="PX_dom"/>
</dbReference>
<dbReference type="CDD" id="cd06093">
    <property type="entry name" value="PX_domain"/>
    <property type="match status" value="1"/>
</dbReference>
<evidence type="ECO:0000313" key="4">
    <source>
        <dbReference type="Proteomes" id="UP000649617"/>
    </source>
</evidence>
<sequence>MGWGKGKGHRAAVAAVEGALVGGAVVAGAAAVATVASRPRPAPRTEVVVVQGAAVPASPAPTVVVASHGKGKAKGKGKGKGKWKGVAVTSIPPLSISAIGIPASGIESQGDVTYFTIDVLAEGSATTYQVRRRYREFAALLDNLQRSAPGSLNISDFPPKYRFFACTGERLE</sequence>
<evidence type="ECO:0000256" key="1">
    <source>
        <dbReference type="SAM" id="Phobius"/>
    </source>
</evidence>
<keyword evidence="1" id="KW-0812">Transmembrane</keyword>
<dbReference type="InterPro" id="IPR036871">
    <property type="entry name" value="PX_dom_sf"/>
</dbReference>
<organism evidence="3 4">
    <name type="scientific">Symbiodinium pilosum</name>
    <name type="common">Dinoflagellate</name>
    <dbReference type="NCBI Taxonomy" id="2952"/>
    <lineage>
        <taxon>Eukaryota</taxon>
        <taxon>Sar</taxon>
        <taxon>Alveolata</taxon>
        <taxon>Dinophyceae</taxon>
        <taxon>Suessiales</taxon>
        <taxon>Symbiodiniaceae</taxon>
        <taxon>Symbiodinium</taxon>
    </lineage>
</organism>
<dbReference type="Gene3D" id="3.30.1520.10">
    <property type="entry name" value="Phox-like domain"/>
    <property type="match status" value="1"/>
</dbReference>
<protein>
    <recommendedName>
        <fullName evidence="2">PX domain-containing protein</fullName>
    </recommendedName>
</protein>
<keyword evidence="4" id="KW-1185">Reference proteome</keyword>
<dbReference type="OrthoDB" id="437739at2759"/>
<feature type="transmembrane region" description="Helical" evidence="1">
    <location>
        <begin position="12"/>
        <end position="36"/>
    </location>
</feature>
<dbReference type="Pfam" id="PF00787">
    <property type="entry name" value="PX"/>
    <property type="match status" value="1"/>
</dbReference>
<evidence type="ECO:0000313" key="3">
    <source>
        <dbReference type="EMBL" id="CAE7665018.1"/>
    </source>
</evidence>
<feature type="domain" description="PX" evidence="2">
    <location>
        <begin position="93"/>
        <end position="172"/>
    </location>
</feature>
<name>A0A812WBT2_SYMPI</name>
<proteinExistence type="predicted"/>